<accession>A0A2S4V070</accession>
<proteinExistence type="predicted"/>
<dbReference type="VEuPathDB" id="FungiDB:PSTT_11467"/>
<gene>
    <name evidence="1" type="ORF">PSTT_11467</name>
</gene>
<keyword evidence="2" id="KW-1185">Reference proteome</keyword>
<reference evidence="1" key="1">
    <citation type="submission" date="2017-12" db="EMBL/GenBank/DDBJ databases">
        <title>Gene loss provides genomic basis for host adaptation in cereal stripe rust fungi.</title>
        <authorList>
            <person name="Xia C."/>
        </authorList>
    </citation>
    <scope>NUCLEOTIDE SEQUENCE [LARGE SCALE GENOMIC DNA]</scope>
    <source>
        <strain evidence="1">93-210</strain>
    </source>
</reference>
<sequence length="125" mass="14094">MSNKASVCDGTVYLKVAEIYAEVPALKLRLFMKTRPEQAQQLLSQCVTVYQSTKISRQFINSHNWNLHLAIMGEQGRSLKASITQNPKQKDIWNVFVDLEIPKGIAVQVICGLYSAIMVIKRGKI</sequence>
<dbReference type="Proteomes" id="UP000239156">
    <property type="component" value="Unassembled WGS sequence"/>
</dbReference>
<name>A0A2S4V070_9BASI</name>
<comment type="caution">
    <text evidence="1">The sequence shown here is derived from an EMBL/GenBank/DDBJ whole genome shotgun (WGS) entry which is preliminary data.</text>
</comment>
<dbReference type="AlphaFoldDB" id="A0A2S4V070"/>
<feature type="non-terminal residue" evidence="1">
    <location>
        <position position="125"/>
    </location>
</feature>
<dbReference type="VEuPathDB" id="FungiDB:PSHT_09919"/>
<protein>
    <submittedName>
        <fullName evidence="1">Uncharacterized protein</fullName>
    </submittedName>
</protein>
<organism evidence="1 2">
    <name type="scientific">Puccinia striiformis</name>
    <dbReference type="NCBI Taxonomy" id="27350"/>
    <lineage>
        <taxon>Eukaryota</taxon>
        <taxon>Fungi</taxon>
        <taxon>Dikarya</taxon>
        <taxon>Basidiomycota</taxon>
        <taxon>Pucciniomycotina</taxon>
        <taxon>Pucciniomycetes</taxon>
        <taxon>Pucciniales</taxon>
        <taxon>Pucciniaceae</taxon>
        <taxon>Puccinia</taxon>
    </lineage>
</organism>
<dbReference type="EMBL" id="PKSL01000134">
    <property type="protein sequence ID" value="POW02901.1"/>
    <property type="molecule type" value="Genomic_DNA"/>
</dbReference>
<evidence type="ECO:0000313" key="1">
    <source>
        <dbReference type="EMBL" id="POW02901.1"/>
    </source>
</evidence>
<evidence type="ECO:0000313" key="2">
    <source>
        <dbReference type="Proteomes" id="UP000239156"/>
    </source>
</evidence>